<feature type="transmembrane region" description="Helical" evidence="10">
    <location>
        <begin position="243"/>
        <end position="262"/>
    </location>
</feature>
<evidence type="ECO:0000256" key="7">
    <source>
        <dbReference type="ARBA" id="ARBA00023004"/>
    </source>
</evidence>
<evidence type="ECO:0000256" key="10">
    <source>
        <dbReference type="SAM" id="Phobius"/>
    </source>
</evidence>
<comment type="caution">
    <text evidence="13">The sequence shown here is derived from an EMBL/GenBank/DDBJ whole genome shotgun (WGS) entry which is preliminary data.</text>
</comment>
<dbReference type="EMBL" id="JAZDRO010000002">
    <property type="protein sequence ID" value="MEE2566150.1"/>
    <property type="molecule type" value="Genomic_DNA"/>
</dbReference>
<keyword evidence="6 10" id="KW-1133">Transmembrane helix</keyword>
<evidence type="ECO:0000313" key="13">
    <source>
        <dbReference type="EMBL" id="MEE2566150.1"/>
    </source>
</evidence>
<keyword evidence="8 10" id="KW-0472">Membrane</keyword>
<dbReference type="Gene3D" id="1.20.5.100">
    <property type="entry name" value="Cytochrome c1, transmembrane anchor, C-terminal"/>
    <property type="match status" value="1"/>
</dbReference>
<evidence type="ECO:0000259" key="12">
    <source>
        <dbReference type="PROSITE" id="PS51007"/>
    </source>
</evidence>
<accession>A0ABU7LX98</accession>
<dbReference type="PANTHER" id="PTHR10266:SF3">
    <property type="entry name" value="CYTOCHROME C1, HEME PROTEIN, MITOCHONDRIAL"/>
    <property type="match status" value="1"/>
</dbReference>
<keyword evidence="5 9" id="KW-0479">Metal-binding</keyword>
<evidence type="ECO:0000256" key="8">
    <source>
        <dbReference type="ARBA" id="ARBA00023136"/>
    </source>
</evidence>
<protein>
    <recommendedName>
        <fullName evidence="2">Cytochrome c1</fullName>
    </recommendedName>
</protein>
<dbReference type="RefSeq" id="WP_330195691.1">
    <property type="nucleotide sequence ID" value="NZ_JAZDRO010000002.1"/>
</dbReference>
<organism evidence="13 14">
    <name type="scientific">Hyphobacterium marinum</name>
    <dbReference type="NCBI Taxonomy" id="3116574"/>
    <lineage>
        <taxon>Bacteria</taxon>
        <taxon>Pseudomonadati</taxon>
        <taxon>Pseudomonadota</taxon>
        <taxon>Alphaproteobacteria</taxon>
        <taxon>Maricaulales</taxon>
        <taxon>Maricaulaceae</taxon>
        <taxon>Hyphobacterium</taxon>
    </lineage>
</organism>
<evidence type="ECO:0000256" key="4">
    <source>
        <dbReference type="ARBA" id="ARBA00022692"/>
    </source>
</evidence>
<evidence type="ECO:0000256" key="6">
    <source>
        <dbReference type="ARBA" id="ARBA00022989"/>
    </source>
</evidence>
<keyword evidence="11" id="KW-0732">Signal</keyword>
<keyword evidence="3 9" id="KW-0349">Heme</keyword>
<name>A0ABU7LX98_9PROT</name>
<evidence type="ECO:0000256" key="5">
    <source>
        <dbReference type="ARBA" id="ARBA00022723"/>
    </source>
</evidence>
<keyword evidence="14" id="KW-1185">Reference proteome</keyword>
<dbReference type="PROSITE" id="PS51007">
    <property type="entry name" value="CYTC"/>
    <property type="match status" value="1"/>
</dbReference>
<evidence type="ECO:0000256" key="9">
    <source>
        <dbReference type="PROSITE-ProRule" id="PRU00433"/>
    </source>
</evidence>
<keyword evidence="4 10" id="KW-0812">Transmembrane</keyword>
<dbReference type="InterPro" id="IPR009056">
    <property type="entry name" value="Cyt_c-like_dom"/>
</dbReference>
<dbReference type="InterPro" id="IPR002326">
    <property type="entry name" value="Cyt_c1"/>
</dbReference>
<evidence type="ECO:0000256" key="11">
    <source>
        <dbReference type="SAM" id="SignalP"/>
    </source>
</evidence>
<dbReference type="Pfam" id="PF02167">
    <property type="entry name" value="Cytochrom_C1"/>
    <property type="match status" value="1"/>
</dbReference>
<proteinExistence type="predicted"/>
<evidence type="ECO:0000256" key="2">
    <source>
        <dbReference type="ARBA" id="ARBA00016165"/>
    </source>
</evidence>
<dbReference type="SUPFAM" id="SSF46626">
    <property type="entry name" value="Cytochrome c"/>
    <property type="match status" value="1"/>
</dbReference>
<feature type="domain" description="Cytochrome c" evidence="12">
    <location>
        <begin position="46"/>
        <end position="164"/>
    </location>
</feature>
<dbReference type="InterPro" id="IPR036909">
    <property type="entry name" value="Cyt_c-like_dom_sf"/>
</dbReference>
<gene>
    <name evidence="13" type="ORF">V0U35_05605</name>
</gene>
<keyword evidence="7 9" id="KW-0408">Iron</keyword>
<sequence length="271" mass="29940">MTITRILAVSAALLVSAPALAAEGEQHHPEQHDWTFAGPFGTFDRDQLQRGFQVYQEVCAACHGLDMMSFRNLGEEGGPFYDPEYPNPNDNEVVRWIAEQYVITDGPDDLGEMFERPGIPADSFPNPYPNPQAARASNGGALPPDLSLIVNARHDGANYVRSLLLGYGHEAPEGVTVRPGQYYNPYFPGGLLAMGPQLTEGRVSYTTPEGGEEVEATPEQMAEDVVAFLAWATDPHATERKRTGLIVLIYMLILCGLTWFAYRQVWSNQEH</sequence>
<feature type="signal peptide" evidence="11">
    <location>
        <begin position="1"/>
        <end position="21"/>
    </location>
</feature>
<evidence type="ECO:0000313" key="14">
    <source>
        <dbReference type="Proteomes" id="UP001310692"/>
    </source>
</evidence>
<evidence type="ECO:0000256" key="3">
    <source>
        <dbReference type="ARBA" id="ARBA00022617"/>
    </source>
</evidence>
<feature type="chain" id="PRO_5047377457" description="Cytochrome c1" evidence="11">
    <location>
        <begin position="22"/>
        <end position="271"/>
    </location>
</feature>
<reference evidence="13 14" key="1">
    <citation type="submission" date="2024-01" db="EMBL/GenBank/DDBJ databases">
        <title>Hyphobacterium bacterium isolated from marine sediment.</title>
        <authorList>
            <person name="Zhao S."/>
        </authorList>
    </citation>
    <scope>NUCLEOTIDE SEQUENCE [LARGE SCALE GENOMIC DNA]</scope>
    <source>
        <strain evidence="13 14">Y60-23</strain>
    </source>
</reference>
<dbReference type="Gene3D" id="1.10.760.10">
    <property type="entry name" value="Cytochrome c-like domain"/>
    <property type="match status" value="1"/>
</dbReference>
<comment type="subcellular location">
    <subcellularLocation>
        <location evidence="1">Membrane</location>
    </subcellularLocation>
</comment>
<dbReference type="PRINTS" id="PR00603">
    <property type="entry name" value="CYTOCHROMEC1"/>
</dbReference>
<dbReference type="Proteomes" id="UP001310692">
    <property type="component" value="Unassembled WGS sequence"/>
</dbReference>
<evidence type="ECO:0000256" key="1">
    <source>
        <dbReference type="ARBA" id="ARBA00004370"/>
    </source>
</evidence>
<dbReference type="PANTHER" id="PTHR10266">
    <property type="entry name" value="CYTOCHROME C1"/>
    <property type="match status" value="1"/>
</dbReference>